<keyword evidence="6" id="KW-0411">Iron-sulfur</keyword>
<dbReference type="AlphaFoldDB" id="B3T168"/>
<dbReference type="PANTHER" id="PTHR43756">
    <property type="entry name" value="CHOLINE MONOOXYGENASE, CHLOROPLASTIC"/>
    <property type="match status" value="1"/>
</dbReference>
<dbReference type="PANTHER" id="PTHR43756:SF5">
    <property type="entry name" value="CHOLINE MONOOXYGENASE, CHLOROPLASTIC"/>
    <property type="match status" value="1"/>
</dbReference>
<dbReference type="GO" id="GO:0016491">
    <property type="term" value="F:oxidoreductase activity"/>
    <property type="evidence" value="ECO:0007669"/>
    <property type="project" value="UniProtKB-KW"/>
</dbReference>
<evidence type="ECO:0000256" key="1">
    <source>
        <dbReference type="ARBA" id="ARBA00001962"/>
    </source>
</evidence>
<evidence type="ECO:0000256" key="5">
    <source>
        <dbReference type="ARBA" id="ARBA00023004"/>
    </source>
</evidence>
<evidence type="ECO:0000256" key="3">
    <source>
        <dbReference type="ARBA" id="ARBA00022723"/>
    </source>
</evidence>
<dbReference type="SUPFAM" id="SSF50022">
    <property type="entry name" value="ISP domain"/>
    <property type="match status" value="1"/>
</dbReference>
<dbReference type="EMBL" id="EU016572">
    <property type="protein sequence ID" value="ABZ06327.1"/>
    <property type="molecule type" value="Genomic_DNA"/>
</dbReference>
<sequence>MMDYKLNGQKGIYDIVNKEKLDVVNNPIAEAHGLPNECYNSKEYTKIERKKLFEDKWAVIGVASSVPNPGDAKPFDLLGIPLIILRNRKRKIKVYHNVCSHRGYKILQKKCSIKNVLRCPYHSWSYNLDGKLVATPNLGGMDKHEAEGFDKSSSGLKEVRSYVWLDMVVVNISNNEVSFDKYIKPLSDRWSKFWPKEDQKLIQHSKDLGYFKLKAKCNWKFAIENYCESYHLPWVHPRLNTYSKISDHYHIQGLPNRFAGQGTIVYNAQFKGKKKFPCFPNWSKDKKNIAEYVALFPNVMLGVHKDHYYAYWLEPVNHAYTLEHMEIYYVGEEAANSKKFKLLRKQNLNLWRGVQSEDVHIIEGMQEGRNSPSYNGGNFSPVMDNPTHHFHKWVATNIV</sequence>
<dbReference type="PROSITE" id="PS51296">
    <property type="entry name" value="RIESKE"/>
    <property type="match status" value="1"/>
</dbReference>
<dbReference type="InterPro" id="IPR015879">
    <property type="entry name" value="Ring_hydroxy_dOase_asu_C_dom"/>
</dbReference>
<evidence type="ECO:0000256" key="6">
    <source>
        <dbReference type="ARBA" id="ARBA00023014"/>
    </source>
</evidence>
<dbReference type="SUPFAM" id="SSF55961">
    <property type="entry name" value="Bet v1-like"/>
    <property type="match status" value="1"/>
</dbReference>
<evidence type="ECO:0000259" key="7">
    <source>
        <dbReference type="PROSITE" id="PS51296"/>
    </source>
</evidence>
<dbReference type="InterPro" id="IPR001663">
    <property type="entry name" value="Rng_hydr_dOase-A"/>
</dbReference>
<comment type="cofactor">
    <cofactor evidence="1">
        <name>Fe cation</name>
        <dbReference type="ChEBI" id="CHEBI:24875"/>
    </cofactor>
</comment>
<dbReference type="GO" id="GO:0005506">
    <property type="term" value="F:iron ion binding"/>
    <property type="evidence" value="ECO:0007669"/>
    <property type="project" value="InterPro"/>
</dbReference>
<dbReference type="Gene3D" id="3.90.380.10">
    <property type="entry name" value="Naphthalene 1,2-dioxygenase Alpha Subunit, Chain A, domain 1"/>
    <property type="match status" value="1"/>
</dbReference>
<dbReference type="CDD" id="cd00680">
    <property type="entry name" value="RHO_alpha_C"/>
    <property type="match status" value="1"/>
</dbReference>
<protein>
    <submittedName>
        <fullName evidence="8">Putative Rieske [2Fe-2S] domain protein</fullName>
    </submittedName>
</protein>
<keyword evidence="5" id="KW-0408">Iron</keyword>
<keyword evidence="2" id="KW-0001">2Fe-2S</keyword>
<reference evidence="8" key="1">
    <citation type="journal article" date="2008" name="ISME J.">
        <title>Genomic patterns of recombination, clonal divergence and environment in marine microbial populations.</title>
        <authorList>
            <person name="Konstantinidis K.T."/>
            <person name="Delong E.F."/>
        </authorList>
    </citation>
    <scope>NUCLEOTIDE SEQUENCE</scope>
</reference>
<dbReference type="InterPro" id="IPR036922">
    <property type="entry name" value="Rieske_2Fe-2S_sf"/>
</dbReference>
<name>B3T168_9ZZZZ</name>
<evidence type="ECO:0000256" key="2">
    <source>
        <dbReference type="ARBA" id="ARBA00022714"/>
    </source>
</evidence>
<dbReference type="CDD" id="cd03469">
    <property type="entry name" value="Rieske_RO_Alpha_N"/>
    <property type="match status" value="1"/>
</dbReference>
<dbReference type="InterPro" id="IPR017941">
    <property type="entry name" value="Rieske_2Fe-2S"/>
</dbReference>
<keyword evidence="3" id="KW-0479">Metal-binding</keyword>
<accession>B3T168</accession>
<proteinExistence type="predicted"/>
<dbReference type="GO" id="GO:0051537">
    <property type="term" value="F:2 iron, 2 sulfur cluster binding"/>
    <property type="evidence" value="ECO:0007669"/>
    <property type="project" value="UniProtKB-KW"/>
</dbReference>
<feature type="domain" description="Rieske" evidence="7">
    <location>
        <begin position="57"/>
        <end position="170"/>
    </location>
</feature>
<evidence type="ECO:0000256" key="4">
    <source>
        <dbReference type="ARBA" id="ARBA00023002"/>
    </source>
</evidence>
<dbReference type="Pfam" id="PF00355">
    <property type="entry name" value="Rieske"/>
    <property type="match status" value="1"/>
</dbReference>
<dbReference type="Gene3D" id="2.102.10.10">
    <property type="entry name" value="Rieske [2Fe-2S] iron-sulphur domain"/>
    <property type="match status" value="1"/>
</dbReference>
<evidence type="ECO:0000313" key="8">
    <source>
        <dbReference type="EMBL" id="ABZ06327.1"/>
    </source>
</evidence>
<dbReference type="PRINTS" id="PR00090">
    <property type="entry name" value="RNGDIOXGNASE"/>
</dbReference>
<organism evidence="8">
    <name type="scientific">uncultured marine microorganism HF4000_008G09</name>
    <dbReference type="NCBI Taxonomy" id="455513"/>
    <lineage>
        <taxon>unclassified sequences</taxon>
        <taxon>environmental samples</taxon>
    </lineage>
</organism>
<dbReference type="Pfam" id="PF00848">
    <property type="entry name" value="Ring_hydroxyl_A"/>
    <property type="match status" value="1"/>
</dbReference>
<gene>
    <name evidence="8" type="ORF">ALOHA_HF4000008G09ctg1g28</name>
</gene>
<keyword evidence="4" id="KW-0560">Oxidoreductase</keyword>